<name>A0A838ZT64_9FLAO</name>
<dbReference type="EMBL" id="JACDZE010000003">
    <property type="protein sequence ID" value="MBA5630171.1"/>
    <property type="molecule type" value="Genomic_DNA"/>
</dbReference>
<comment type="caution">
    <text evidence="2">The sequence shown here is derived from an EMBL/GenBank/DDBJ whole genome shotgun (WGS) entry which is preliminary data.</text>
</comment>
<feature type="domain" description="DUF4268" evidence="1">
    <location>
        <begin position="10"/>
        <end position="145"/>
    </location>
</feature>
<reference evidence="2 3" key="1">
    <citation type="submission" date="2020-07" db="EMBL/GenBank/DDBJ databases">
        <title>Moheibacter lacus sp. nov., a member of the family Flavobacteriaceae isolated from freshwater lake sediment.</title>
        <authorList>
            <person name="Liu Y."/>
        </authorList>
    </citation>
    <scope>NUCLEOTIDE SEQUENCE [LARGE SCALE GENOMIC DNA]</scope>
    <source>
        <strain evidence="2 3">BDHS18</strain>
    </source>
</reference>
<protein>
    <submittedName>
        <fullName evidence="2">DUF4268 domain-containing protein</fullName>
    </submittedName>
</protein>
<organism evidence="2 3">
    <name type="scientific">Moheibacter lacus</name>
    <dbReference type="NCBI Taxonomy" id="2745851"/>
    <lineage>
        <taxon>Bacteria</taxon>
        <taxon>Pseudomonadati</taxon>
        <taxon>Bacteroidota</taxon>
        <taxon>Flavobacteriia</taxon>
        <taxon>Flavobacteriales</taxon>
        <taxon>Weeksellaceae</taxon>
        <taxon>Moheibacter</taxon>
    </lineage>
</organism>
<dbReference type="InterPro" id="IPR025364">
    <property type="entry name" value="DUF4268"/>
</dbReference>
<dbReference type="Pfam" id="PF14088">
    <property type="entry name" value="DUF4268"/>
    <property type="match status" value="1"/>
</dbReference>
<gene>
    <name evidence="2" type="ORF">HU137_10340</name>
</gene>
<dbReference type="Proteomes" id="UP000552241">
    <property type="component" value="Unassembled WGS sequence"/>
</dbReference>
<proteinExistence type="predicted"/>
<dbReference type="RefSeq" id="WP_182043774.1">
    <property type="nucleotide sequence ID" value="NZ_JACDZE010000003.1"/>
</dbReference>
<evidence type="ECO:0000313" key="3">
    <source>
        <dbReference type="Proteomes" id="UP000552241"/>
    </source>
</evidence>
<keyword evidence="3" id="KW-1185">Reference proteome</keyword>
<evidence type="ECO:0000259" key="1">
    <source>
        <dbReference type="Pfam" id="PF14088"/>
    </source>
</evidence>
<dbReference type="AlphaFoldDB" id="A0A838ZT64"/>
<sequence>MYSKEEAFQIRKKFWISFGQYMKLQSSASGLEVNWINYKTGIKGLQLKTDVDNKSARIAIEINHPDREIQELMMDQFEEFQALFESELGADWTWYRSYFELSGKHISKIELRLENVSIFKEEDWPAIISFLKNNLLSWDSFWEDVKDSFEIFK</sequence>
<evidence type="ECO:0000313" key="2">
    <source>
        <dbReference type="EMBL" id="MBA5630171.1"/>
    </source>
</evidence>
<accession>A0A838ZT64</accession>